<dbReference type="AlphaFoldDB" id="A0A0E0DQU9"/>
<reference evidence="1" key="1">
    <citation type="submission" date="2015-04" db="UniProtKB">
        <authorList>
            <consortium name="EnsemblPlants"/>
        </authorList>
    </citation>
    <scope>IDENTIFICATION</scope>
</reference>
<proteinExistence type="predicted"/>
<dbReference type="HOGENOM" id="CLU_123055_0_0_1"/>
<name>A0A0E0DQU9_9ORYZ</name>
<accession>A0A0E0DQU9</accession>
<reference evidence="1" key="2">
    <citation type="submission" date="2018-05" db="EMBL/GenBank/DDBJ databases">
        <title>OmerRS3 (Oryza meridionalis Reference Sequence Version 3).</title>
        <authorList>
            <person name="Zhang J."/>
            <person name="Kudrna D."/>
            <person name="Lee S."/>
            <person name="Talag J."/>
            <person name="Welchert J."/>
            <person name="Wing R.A."/>
        </authorList>
    </citation>
    <scope>NUCLEOTIDE SEQUENCE [LARGE SCALE GENOMIC DNA]</scope>
    <source>
        <strain evidence="1">cv. OR44</strain>
    </source>
</reference>
<dbReference type="EnsemblPlants" id="OMERI05G12830.1">
    <property type="protein sequence ID" value="OMERI05G12830.1"/>
    <property type="gene ID" value="OMERI05G12830"/>
</dbReference>
<sequence>MVVEISRLALGGGGGAGERLPAVGEDSAAATNTGKRPVARSSLAAMVAVVAGIQPDAFALGWPAEYPAGDGERDLLKVVHRRLPGRRDVPDAAGGVGGGRSEQRLASAFAEALALRFILPCDGVDH</sequence>
<organism evidence="1">
    <name type="scientific">Oryza meridionalis</name>
    <dbReference type="NCBI Taxonomy" id="40149"/>
    <lineage>
        <taxon>Eukaryota</taxon>
        <taxon>Viridiplantae</taxon>
        <taxon>Streptophyta</taxon>
        <taxon>Embryophyta</taxon>
        <taxon>Tracheophyta</taxon>
        <taxon>Spermatophyta</taxon>
        <taxon>Magnoliopsida</taxon>
        <taxon>Liliopsida</taxon>
        <taxon>Poales</taxon>
        <taxon>Poaceae</taxon>
        <taxon>BOP clade</taxon>
        <taxon>Oryzoideae</taxon>
        <taxon>Oryzeae</taxon>
        <taxon>Oryzinae</taxon>
        <taxon>Oryza</taxon>
    </lineage>
</organism>
<dbReference type="Gramene" id="OMERI05G12830.1">
    <property type="protein sequence ID" value="OMERI05G12830.1"/>
    <property type="gene ID" value="OMERI05G12830"/>
</dbReference>
<keyword evidence="2" id="KW-1185">Reference proteome</keyword>
<protein>
    <submittedName>
        <fullName evidence="1">Uncharacterized protein</fullName>
    </submittedName>
</protein>
<evidence type="ECO:0000313" key="1">
    <source>
        <dbReference type="EnsemblPlants" id="OMERI05G12830.1"/>
    </source>
</evidence>
<dbReference type="Proteomes" id="UP000008021">
    <property type="component" value="Chromosome 5"/>
</dbReference>
<evidence type="ECO:0000313" key="2">
    <source>
        <dbReference type="Proteomes" id="UP000008021"/>
    </source>
</evidence>